<feature type="domain" description="BIG2" evidence="1">
    <location>
        <begin position="45"/>
        <end position="127"/>
    </location>
</feature>
<dbReference type="PANTHER" id="PTHR23019">
    <property type="entry name" value="NUCLEAR PORE MEMBRANE GLYCOPROTEIN GP210-RELATED"/>
    <property type="match status" value="1"/>
</dbReference>
<protein>
    <recommendedName>
        <fullName evidence="1">BIG2 domain-containing protein</fullName>
    </recommendedName>
</protein>
<feature type="domain" description="BIG2" evidence="1">
    <location>
        <begin position="1256"/>
        <end position="1337"/>
    </location>
</feature>
<evidence type="ECO:0000313" key="2">
    <source>
        <dbReference type="EMBL" id="QFI54098.1"/>
    </source>
</evidence>
<feature type="domain" description="BIG2" evidence="1">
    <location>
        <begin position="218"/>
        <end position="299"/>
    </location>
</feature>
<feature type="domain" description="BIG2" evidence="1">
    <location>
        <begin position="650"/>
        <end position="731"/>
    </location>
</feature>
<dbReference type="SUPFAM" id="SSF49373">
    <property type="entry name" value="Invasin/intimin cell-adhesion fragments"/>
    <property type="match status" value="19"/>
</dbReference>
<dbReference type="InterPro" id="IPR003343">
    <property type="entry name" value="Big_2"/>
</dbReference>
<feature type="domain" description="BIG2" evidence="1">
    <location>
        <begin position="1170"/>
        <end position="1251"/>
    </location>
</feature>
<evidence type="ECO:0000313" key="3">
    <source>
        <dbReference type="Proteomes" id="UP000594034"/>
    </source>
</evidence>
<organism evidence="2 3">
    <name type="scientific">Aeromonas simiae</name>
    <dbReference type="NCBI Taxonomy" id="218936"/>
    <lineage>
        <taxon>Bacteria</taxon>
        <taxon>Pseudomonadati</taxon>
        <taxon>Pseudomonadota</taxon>
        <taxon>Gammaproteobacteria</taxon>
        <taxon>Aeromonadales</taxon>
        <taxon>Aeromonadaceae</taxon>
        <taxon>Aeromonas</taxon>
    </lineage>
</organism>
<dbReference type="PANTHER" id="PTHR23019:SF0">
    <property type="entry name" value="NUCLEAR PORE MEMBRANE GLYCOPROTEIN 210"/>
    <property type="match status" value="1"/>
</dbReference>
<feature type="domain" description="BIG2" evidence="1">
    <location>
        <begin position="737"/>
        <end position="818"/>
    </location>
</feature>
<sequence length="1862" mass="185450">MGSNPLANIDNKGLVKAILKGVVTITATYQGLTSNTSTLTITDAVVSKVQVIPPAERLAKGLTLQLKAIATMSDGSTQEITGQSSWSSNKPDILSVDVKKGLATGLAIGQATITAAAQGKKGEATITVSELGISRIQLLSSTATLAKGTSVKIKAMAILEDNSSADISTQASWSSSDSTVATVDASGTVKGIAAGKATINAALKGVKASTSLTISNATVAKLHIIPTSATLAIGTRTGFKAIATLSDNTTQDVTTQVNWSSSDEQVITINAQGVATAIARGNALIRAAIQGISHEVAIEVSNAVPTTLQIQPSNATLAQGLKLPFTAQATFSDGSTQDVTSLVAWDSDDISLLTIDLDGLATAVKPGNVTVSASWQGLLSNLSQVTVSNASVQSIQVIPATTSLALGTQVHFTAIATLSDGSTVDITNQADWITSNAAIVTIDASGLATAIAKGSATLSATLQGVTHSASVTITDATVASLHVIPPSAMLALGTQLQLQAIATFSDGTTQDMSSQVAWLSDNASVLVVSLQGEVSAVDVGSAHVSAKIAGVSSAPVAITVTDATVSAIQITPTTLNLAIGTQAKLTATATLSDGSVQDVSDQASWSSSDPTVASISSQGLVTAQTKGDVTISAHLQGVTQTATLSVSDAVVATIQVIPPTATLAKGTKLQLQAVATFSDGSTQDISSQVAWLSDTPSILVVSLQGEVSAVDIGSAHVSAKIAGVSSAPVAITVTDATLSTIQISPPTLNLTMGAQAKLTATAAFSDGSVQDVSGQVSWSSSDPTVASVSSQGLVTTQTKGNVTISATLQGVTHSASVTITDATVASLHVIPPSAMLALGTQLQLQAIATFSDGTTQDMSSQVAWLSDNASVLVVSLQGEVSAVDVGSAHVSAKIAGVSSAPVAITVTDATVSAIQITPTTLNLAIGTQAKLTATATLSDGSVQDVSDQASWSSSDPTVASISSQGLVTAQTKGDVTISAHLQGVTQTATLSVSDAVVATIQVIPPTATLAKGTKLQLQAVATFSDGSTQDVSGQASWLTSTPTLLTISTSGEATALAKGSANVTASLGGVTSNQAALTITDATLVSLQAIPPSASLALGTKLQLQAIATFSDGSTQDVTDQVNWLSNAPGVIAVSLTGEANSVAQGSATVTAHTGSIDSNPVTLTVTSATVQSLQVIPATLNLAMGTQTQMSALATLSDGSVQDVSSQVSWSSSDPAVATVTSQGMVSAIAKGSVTIGANLQGISQSASLTITDAVVSSIQVIPPTPSLAAGTKLQFQALATFSDGTTQDVSGKASWISSATDVLAINLSGEATGLKAGNATVTATLGGVTSNGASVTVTNAVVSTVQISLSGASSLAKGTSVQFSAQAILSDGTTQDVSNQVSWLSSDTSRVTIDASGKATAVALGSSNISAKINGVESTPITLTVTDATLAQLQVTPATITLAKGTSQQLTAMATFSDGSTQNLTSQVSWGVTPSSIATVSGSGQLTAVATGSATVVATQGGISSNEAQLTVTAATVSSIEIGASSTSLAAGSKTQLSAKATLSDGSEQDVSSQVSWSSSDANVATVNASGQVTAVNPGSATIHAQLNGVAQDLAITVTPATVASIDLKATDSALALGLSTQLQALATYSDGNVVDVTSQVNWGSSDTSVLGVDANGKVTALGIGNATVTGQLGGVSQNIGLSVTNAVITGISITPIDPLAKGTQGQLKAIATLSDLTQMDVSALASWSSNNTSVATVDLDGTVSGVNVGTATIRASLGGESATTAVTVTAATLSSLTLSATESLNLLTLARTLTFTVMATYSDGSQQNVTSSASIRHNGSLITLGVGNTYVLVNLLTDSTFQASLNGVNSNTLLYKTLL</sequence>
<feature type="domain" description="BIG2" evidence="1">
    <location>
        <begin position="1343"/>
        <end position="1425"/>
    </location>
</feature>
<feature type="domain" description="BIG2" evidence="1">
    <location>
        <begin position="564"/>
        <end position="645"/>
    </location>
</feature>
<feature type="domain" description="BIG2" evidence="1">
    <location>
        <begin position="132"/>
        <end position="213"/>
    </location>
</feature>
<proteinExistence type="predicted"/>
<feature type="domain" description="BIG2" evidence="1">
    <location>
        <begin position="1518"/>
        <end position="1599"/>
    </location>
</feature>
<evidence type="ECO:0000259" key="1">
    <source>
        <dbReference type="SMART" id="SM00635"/>
    </source>
</evidence>
<feature type="domain" description="BIG2" evidence="1">
    <location>
        <begin position="391"/>
        <end position="472"/>
    </location>
</feature>
<dbReference type="EMBL" id="CP040449">
    <property type="protein sequence ID" value="QFI54098.1"/>
    <property type="molecule type" value="Genomic_DNA"/>
</dbReference>
<gene>
    <name evidence="2" type="ORF">FE240_04950</name>
</gene>
<feature type="domain" description="BIG2" evidence="1">
    <location>
        <begin position="1431"/>
        <end position="1512"/>
    </location>
</feature>
<feature type="domain" description="BIG2" evidence="1">
    <location>
        <begin position="910"/>
        <end position="991"/>
    </location>
</feature>
<keyword evidence="3" id="KW-1185">Reference proteome</keyword>
<feature type="domain" description="BIG2" evidence="1">
    <location>
        <begin position="477"/>
        <end position="558"/>
    </location>
</feature>
<dbReference type="InterPro" id="IPR045197">
    <property type="entry name" value="NUP210-like"/>
</dbReference>
<feature type="domain" description="BIG2" evidence="1">
    <location>
        <begin position="1690"/>
        <end position="1770"/>
    </location>
</feature>
<dbReference type="KEGG" id="asim:FE240_04950"/>
<accession>A0A5J6WW88</accession>
<feature type="domain" description="BIG2" evidence="1">
    <location>
        <begin position="823"/>
        <end position="904"/>
    </location>
</feature>
<feature type="domain" description="BIG2" evidence="1">
    <location>
        <begin position="996"/>
        <end position="1077"/>
    </location>
</feature>
<feature type="domain" description="BIG2" evidence="1">
    <location>
        <begin position="1604"/>
        <end position="1685"/>
    </location>
</feature>
<feature type="domain" description="BIG2" evidence="1">
    <location>
        <begin position="304"/>
        <end position="385"/>
    </location>
</feature>
<dbReference type="Gene3D" id="2.60.40.1080">
    <property type="match status" value="21"/>
</dbReference>
<reference evidence="2 3" key="1">
    <citation type="submission" date="2019-05" db="EMBL/GenBank/DDBJ databases">
        <title>OXA-830, a novel chromosomally encoded expanded-spectrum class D beta-lactamase in Aeromonas simiae.</title>
        <authorList>
            <person name="Zhou W."/>
            <person name="Chen Q."/>
        </authorList>
    </citation>
    <scope>NUCLEOTIDE SEQUENCE [LARGE SCALE GENOMIC DNA]</scope>
    <source>
        <strain evidence="2 3">A6</strain>
    </source>
</reference>
<dbReference type="Pfam" id="PF02368">
    <property type="entry name" value="Big_2"/>
    <property type="match status" value="17"/>
</dbReference>
<dbReference type="SMART" id="SM00635">
    <property type="entry name" value="BID_2"/>
    <property type="match status" value="20"/>
</dbReference>
<dbReference type="Proteomes" id="UP000594034">
    <property type="component" value="Chromosome"/>
</dbReference>
<name>A0A5J6WW88_9GAMM</name>
<dbReference type="InterPro" id="IPR008964">
    <property type="entry name" value="Invasin/intimin_cell_adhesion"/>
</dbReference>
<feature type="domain" description="BIG2" evidence="1">
    <location>
        <begin position="1083"/>
        <end position="1164"/>
    </location>
</feature>